<name>A0A7G2DCQ1_9EURY</name>
<dbReference type="KEGG" id="tcq:TIRI35C_1787"/>
<sequence>MRTLGWLFVFLGLLLLMREFHPSFLDWLRPYAPYIRDAFWGVTLIAFGLYMLTRRALRRAVLILYLLYLLLYLVV</sequence>
<dbReference type="AlphaFoldDB" id="A0A7G2DCQ1"/>
<dbReference type="EMBL" id="LR881183">
    <property type="protein sequence ID" value="CAD5244941.1"/>
    <property type="molecule type" value="Genomic_DNA"/>
</dbReference>
<feature type="transmembrane region" description="Helical" evidence="1">
    <location>
        <begin position="34"/>
        <end position="52"/>
    </location>
</feature>
<keyword evidence="1" id="KW-0472">Membrane</keyword>
<dbReference type="RefSeq" id="WP_188202576.1">
    <property type="nucleotide sequence ID" value="NZ_LR881183.1"/>
</dbReference>
<organism evidence="2 3">
    <name type="scientific">Thermococcus camini</name>
    <dbReference type="NCBI Taxonomy" id="2016373"/>
    <lineage>
        <taxon>Archaea</taxon>
        <taxon>Methanobacteriati</taxon>
        <taxon>Methanobacteriota</taxon>
        <taxon>Thermococci</taxon>
        <taxon>Thermococcales</taxon>
        <taxon>Thermococcaceae</taxon>
        <taxon>Thermococcus</taxon>
    </lineage>
</organism>
<dbReference type="GeneID" id="58919530"/>
<protein>
    <submittedName>
        <fullName evidence="2">Membrane protein, conserved</fullName>
    </submittedName>
</protein>
<reference evidence="2 3" key="1">
    <citation type="submission" date="2020-09" db="EMBL/GenBank/DDBJ databases">
        <authorList>
            <person name="Courtine D."/>
        </authorList>
    </citation>
    <scope>NUCLEOTIDE SEQUENCE [LARGE SCALE GENOMIC DNA]</scope>
    <source>
        <strain evidence="2 3">IRI35c</strain>
    </source>
</reference>
<keyword evidence="3" id="KW-1185">Reference proteome</keyword>
<gene>
    <name evidence="2" type="ORF">TIRI35C_1787</name>
</gene>
<feature type="transmembrane region" description="Helical" evidence="1">
    <location>
        <begin position="57"/>
        <end position="74"/>
    </location>
</feature>
<dbReference type="Proteomes" id="UP000516304">
    <property type="component" value="Chromosome TIRI35C"/>
</dbReference>
<accession>A0A7G2DCQ1</accession>
<keyword evidence="1" id="KW-1133">Transmembrane helix</keyword>
<proteinExistence type="predicted"/>
<evidence type="ECO:0000313" key="3">
    <source>
        <dbReference type="Proteomes" id="UP000516304"/>
    </source>
</evidence>
<evidence type="ECO:0000256" key="1">
    <source>
        <dbReference type="SAM" id="Phobius"/>
    </source>
</evidence>
<evidence type="ECO:0000313" key="2">
    <source>
        <dbReference type="EMBL" id="CAD5244941.1"/>
    </source>
</evidence>
<keyword evidence="1" id="KW-0812">Transmembrane</keyword>